<feature type="region of interest" description="Disordered" evidence="1">
    <location>
        <begin position="31"/>
        <end position="136"/>
    </location>
</feature>
<sequence length="136" mass="14857">MLEDTIHEGRKGTLVFLFCLGVEEGFARKVRKDECEEVEEERRGGGGGGGGGGEGGEEERGKEEEEEEEEEKEEEEEEEEEWFGKKEKKVKEVEMPIEGTQERDIARKQLAMFGGEGGGEEKEGGGEGGEGEGGVA</sequence>
<feature type="compositionally biased region" description="Basic and acidic residues" evidence="1">
    <location>
        <begin position="31"/>
        <end position="44"/>
    </location>
</feature>
<proteinExistence type="predicted"/>
<feature type="compositionally biased region" description="Basic and acidic residues" evidence="1">
    <location>
        <begin position="82"/>
        <end position="107"/>
    </location>
</feature>
<gene>
    <name evidence="2" type="ORF">H0235_004403</name>
</gene>
<evidence type="ECO:0000313" key="3">
    <source>
        <dbReference type="Proteomes" id="UP000600918"/>
    </source>
</evidence>
<feature type="compositionally biased region" description="Gly residues" evidence="1">
    <location>
        <begin position="45"/>
        <end position="54"/>
    </location>
</feature>
<dbReference type="Proteomes" id="UP000600918">
    <property type="component" value="Unassembled WGS sequence"/>
</dbReference>
<dbReference type="EMBL" id="JACSDY010000003">
    <property type="protein sequence ID" value="KAF7431479.1"/>
    <property type="molecule type" value="Genomic_DNA"/>
</dbReference>
<feature type="compositionally biased region" description="Acidic residues" evidence="1">
    <location>
        <begin position="64"/>
        <end position="81"/>
    </location>
</feature>
<comment type="caution">
    <text evidence="2">The sequence shown here is derived from an EMBL/GenBank/DDBJ whole genome shotgun (WGS) entry which is preliminary data.</text>
</comment>
<organism evidence="2 3">
    <name type="scientific">Vespula pensylvanica</name>
    <name type="common">Western yellow jacket</name>
    <name type="synonym">Wasp</name>
    <dbReference type="NCBI Taxonomy" id="30213"/>
    <lineage>
        <taxon>Eukaryota</taxon>
        <taxon>Metazoa</taxon>
        <taxon>Ecdysozoa</taxon>
        <taxon>Arthropoda</taxon>
        <taxon>Hexapoda</taxon>
        <taxon>Insecta</taxon>
        <taxon>Pterygota</taxon>
        <taxon>Neoptera</taxon>
        <taxon>Endopterygota</taxon>
        <taxon>Hymenoptera</taxon>
        <taxon>Apocrita</taxon>
        <taxon>Aculeata</taxon>
        <taxon>Vespoidea</taxon>
        <taxon>Vespidae</taxon>
        <taxon>Vespinae</taxon>
        <taxon>Vespula</taxon>
    </lineage>
</organism>
<evidence type="ECO:0000313" key="2">
    <source>
        <dbReference type="EMBL" id="KAF7431479.1"/>
    </source>
</evidence>
<feature type="compositionally biased region" description="Gly residues" evidence="1">
    <location>
        <begin position="126"/>
        <end position="136"/>
    </location>
</feature>
<name>A0A834UCN8_VESPE</name>
<evidence type="ECO:0000256" key="1">
    <source>
        <dbReference type="SAM" id="MobiDB-lite"/>
    </source>
</evidence>
<protein>
    <submittedName>
        <fullName evidence="2">Uncharacterized protein</fullName>
    </submittedName>
</protein>
<reference evidence="2" key="1">
    <citation type="journal article" date="2020" name="G3 (Bethesda)">
        <title>High-Quality Assemblies for Three Invasive Social Wasps from the &lt;i&gt;Vespula&lt;/i&gt; Genus.</title>
        <authorList>
            <person name="Harrop T.W.R."/>
            <person name="Guhlin J."/>
            <person name="McLaughlin G.M."/>
            <person name="Permina E."/>
            <person name="Stockwell P."/>
            <person name="Gilligan J."/>
            <person name="Le Lec M.F."/>
            <person name="Gruber M.A.M."/>
            <person name="Quinn O."/>
            <person name="Lovegrove M."/>
            <person name="Duncan E.J."/>
            <person name="Remnant E.J."/>
            <person name="Van Eeckhoven J."/>
            <person name="Graham B."/>
            <person name="Knapp R.A."/>
            <person name="Langford K.W."/>
            <person name="Kronenberg Z."/>
            <person name="Press M.O."/>
            <person name="Eacker S.M."/>
            <person name="Wilson-Rankin E.E."/>
            <person name="Purcell J."/>
            <person name="Lester P.J."/>
            <person name="Dearden P.K."/>
        </authorList>
    </citation>
    <scope>NUCLEOTIDE SEQUENCE</scope>
    <source>
        <strain evidence="2">Volc-1</strain>
    </source>
</reference>
<keyword evidence="3" id="KW-1185">Reference proteome</keyword>
<accession>A0A834UCN8</accession>
<dbReference type="AlphaFoldDB" id="A0A834UCN8"/>